<name>A0A290HC61_9BACT</name>
<dbReference type="InterPro" id="IPR001343">
    <property type="entry name" value="Hemolysn_Ca-bd"/>
</dbReference>
<dbReference type="Pfam" id="PF00353">
    <property type="entry name" value="HemolysinCabind"/>
    <property type="match status" value="1"/>
</dbReference>
<evidence type="ECO:0000259" key="1">
    <source>
        <dbReference type="Pfam" id="PF13946"/>
    </source>
</evidence>
<dbReference type="Pfam" id="PF13946">
    <property type="entry name" value="DUF4214"/>
    <property type="match status" value="2"/>
</dbReference>
<dbReference type="Proteomes" id="UP000217349">
    <property type="component" value="Chromosome"/>
</dbReference>
<gene>
    <name evidence="2" type="ORF">SJPD1_0935</name>
</gene>
<dbReference type="InterPro" id="IPR018511">
    <property type="entry name" value="Hemolysin-typ_Ca-bd_CS"/>
</dbReference>
<dbReference type="OrthoDB" id="5360696at2"/>
<sequence>MSTLSFNQSFYSNGVDLSQSNSFGFGENSGWDETTLIGQNSTQVHVKLTKSNDASVYLDLTVDKADYSIIRYVPFGYDAAFGAFQSIFTYENASSAKFTIYDHDAYISANNYSGFIQDALSQADVIYGTNYNDKLYGYNGNDTIIGNYGNDILDGGNGNDTLNGGNGNDICVFHGAKNSYSILKTSSGFTINGIEGNDTLFDIEILQFNDVSISYSTTGIEAQAYRLYQAAFDRTPDKAGLGYWISAMNSGTSLQNVASSFLASTEFQSMYGTNASNSTFVTLLYNNILNRAPDDGGMNYWLNELSQNDISHRAGVLASFSESAENQANVISLIGNGIEYTMWVN</sequence>
<reference evidence="3" key="1">
    <citation type="submission" date="2017-09" db="EMBL/GenBank/DDBJ databases">
        <title>The complete genome of Sulfurospirillum sp. JPD-1.</title>
        <authorList>
            <person name="Goris T."/>
        </authorList>
    </citation>
    <scope>NUCLEOTIDE SEQUENCE [LARGE SCALE GENOMIC DNA]</scope>
    <source>
        <strain evidence="3">JPD-1</strain>
    </source>
</reference>
<dbReference type="PRINTS" id="PR00313">
    <property type="entry name" value="CABNDNGRPT"/>
</dbReference>
<dbReference type="InterPro" id="IPR025282">
    <property type="entry name" value="DUF4214"/>
</dbReference>
<feature type="domain" description="DUF4214" evidence="1">
    <location>
        <begin position="258"/>
        <end position="329"/>
    </location>
</feature>
<dbReference type="EMBL" id="CP023275">
    <property type="protein sequence ID" value="ATB69047.1"/>
    <property type="molecule type" value="Genomic_DNA"/>
</dbReference>
<evidence type="ECO:0000313" key="2">
    <source>
        <dbReference type="EMBL" id="ATB69047.1"/>
    </source>
</evidence>
<dbReference type="KEGG" id="sulj:SJPD1_0935"/>
<dbReference type="AlphaFoldDB" id="A0A290HC61"/>
<dbReference type="SUPFAM" id="SSF51120">
    <property type="entry name" value="beta-Roll"/>
    <property type="match status" value="1"/>
</dbReference>
<dbReference type="RefSeq" id="WP_096046177.1">
    <property type="nucleotide sequence ID" value="NZ_CP023275.1"/>
</dbReference>
<feature type="domain" description="DUF4214" evidence="1">
    <location>
        <begin position="224"/>
        <end position="256"/>
    </location>
</feature>
<protein>
    <submittedName>
        <fullName evidence="2">Outer membrane calcium-binding protein</fullName>
    </submittedName>
</protein>
<dbReference type="InterPro" id="IPR011049">
    <property type="entry name" value="Serralysin-like_metalloprot_C"/>
</dbReference>
<dbReference type="Gene3D" id="2.150.10.10">
    <property type="entry name" value="Serralysin-like metalloprotease, C-terminal"/>
    <property type="match status" value="1"/>
</dbReference>
<organism evidence="2 3">
    <name type="scientific">Sulfurospirillum diekertiae</name>
    <dbReference type="NCBI Taxonomy" id="1854492"/>
    <lineage>
        <taxon>Bacteria</taxon>
        <taxon>Pseudomonadati</taxon>
        <taxon>Campylobacterota</taxon>
        <taxon>Epsilonproteobacteria</taxon>
        <taxon>Campylobacterales</taxon>
        <taxon>Sulfurospirillaceae</taxon>
        <taxon>Sulfurospirillum</taxon>
    </lineage>
</organism>
<dbReference type="PROSITE" id="PS00330">
    <property type="entry name" value="HEMOLYSIN_CALCIUM"/>
    <property type="match status" value="2"/>
</dbReference>
<evidence type="ECO:0000313" key="3">
    <source>
        <dbReference type="Proteomes" id="UP000217349"/>
    </source>
</evidence>
<proteinExistence type="predicted"/>
<dbReference type="GO" id="GO:0005509">
    <property type="term" value="F:calcium ion binding"/>
    <property type="evidence" value="ECO:0007669"/>
    <property type="project" value="InterPro"/>
</dbReference>
<accession>A0A290HC61</accession>